<evidence type="ECO:0000313" key="7">
    <source>
        <dbReference type="EMBL" id="KAJ8451793.1"/>
    </source>
</evidence>
<dbReference type="OrthoDB" id="696781at2759"/>
<dbReference type="PANTHER" id="PTHR32411">
    <property type="entry name" value="CYSTEINE-RICH REPEAT SECRETORY PROTEIN 38-RELATED"/>
    <property type="match status" value="1"/>
</dbReference>
<dbReference type="Pfam" id="PF01657">
    <property type="entry name" value="Stress-antifung"/>
    <property type="match status" value="2"/>
</dbReference>
<sequence length="305" mass="33921">MGWAGATRPVEPRIHGSKLVEQHPLFYVANLVLFFVIACSKEYVGPWGYFCNPDSSIPPDSPISANIDNLLAVMIHASKMNNGFSGLSSGAGNNTVYGLAQCRGDLDIKQYCYPCIQDAIQQIQKDCPGKSDAQIWYDYCTVRYSQDNFFGTFDASQNALVRNQDDYKDPKTLFTKLGPLFEGIISKAADPANSGLAIAQVDLTDGDTLYGGAQCTMDLRPFDCAQCLGAAVKEFDDFCKPKQGCRVYLSSCFVRYEIYDFASSLDARFKKIPGQAIEKLIKFEFGRAKQVNKLRSRKYMMISSF</sequence>
<comment type="caution">
    <text evidence="7">The sequence shown here is derived from an EMBL/GenBank/DDBJ whole genome shotgun (WGS) entry which is preliminary data.</text>
</comment>
<evidence type="ECO:0000256" key="5">
    <source>
        <dbReference type="ARBA" id="ARBA00038515"/>
    </source>
</evidence>
<dbReference type="CDD" id="cd23509">
    <property type="entry name" value="Gnk2-like"/>
    <property type="match status" value="2"/>
</dbReference>
<dbReference type="Proteomes" id="UP001153076">
    <property type="component" value="Unassembled WGS sequence"/>
</dbReference>
<protein>
    <recommendedName>
        <fullName evidence="6">Gnk2-homologous domain-containing protein</fullName>
    </recommendedName>
</protein>
<feature type="domain" description="Gnk2-homologous" evidence="6">
    <location>
        <begin position="155"/>
        <end position="261"/>
    </location>
</feature>
<proteinExistence type="inferred from homology"/>
<dbReference type="PROSITE" id="PS51473">
    <property type="entry name" value="GNK2"/>
    <property type="match status" value="2"/>
</dbReference>
<dbReference type="GO" id="GO:0005576">
    <property type="term" value="C:extracellular region"/>
    <property type="evidence" value="ECO:0007669"/>
    <property type="project" value="UniProtKB-SubCell"/>
</dbReference>
<keyword evidence="3" id="KW-0732">Signal</keyword>
<dbReference type="InterPro" id="IPR050581">
    <property type="entry name" value="CRR_secretory_protein"/>
</dbReference>
<dbReference type="AlphaFoldDB" id="A0A9Q1KYA2"/>
<comment type="subcellular location">
    <subcellularLocation>
        <location evidence="1">Secreted</location>
    </subcellularLocation>
</comment>
<dbReference type="InterPro" id="IPR038408">
    <property type="entry name" value="GNK2_sf"/>
</dbReference>
<gene>
    <name evidence="7" type="ORF">Cgig2_007276</name>
</gene>
<accession>A0A9Q1KYA2</accession>
<keyword evidence="8" id="KW-1185">Reference proteome</keyword>
<evidence type="ECO:0000256" key="4">
    <source>
        <dbReference type="ARBA" id="ARBA00022737"/>
    </source>
</evidence>
<reference evidence="7" key="1">
    <citation type="submission" date="2022-04" db="EMBL/GenBank/DDBJ databases">
        <title>Carnegiea gigantea Genome sequencing and assembly v2.</title>
        <authorList>
            <person name="Copetti D."/>
            <person name="Sanderson M.J."/>
            <person name="Burquez A."/>
            <person name="Wojciechowski M.F."/>
        </authorList>
    </citation>
    <scope>NUCLEOTIDE SEQUENCE</scope>
    <source>
        <strain evidence="7">SGP5-SGP5p</strain>
        <tissue evidence="7">Aerial part</tissue>
    </source>
</reference>
<dbReference type="Gene3D" id="3.30.430.20">
    <property type="entry name" value="Gnk2 domain, C-X8-C-X2-C motif"/>
    <property type="match status" value="2"/>
</dbReference>
<dbReference type="InterPro" id="IPR002902">
    <property type="entry name" value="GNK2"/>
</dbReference>
<evidence type="ECO:0000313" key="8">
    <source>
        <dbReference type="Proteomes" id="UP001153076"/>
    </source>
</evidence>
<evidence type="ECO:0000256" key="2">
    <source>
        <dbReference type="ARBA" id="ARBA00022525"/>
    </source>
</evidence>
<evidence type="ECO:0000256" key="3">
    <source>
        <dbReference type="ARBA" id="ARBA00022729"/>
    </source>
</evidence>
<dbReference type="EMBL" id="JAKOGI010000007">
    <property type="protein sequence ID" value="KAJ8451793.1"/>
    <property type="molecule type" value="Genomic_DNA"/>
</dbReference>
<keyword evidence="2" id="KW-0964">Secreted</keyword>
<evidence type="ECO:0000259" key="6">
    <source>
        <dbReference type="PROSITE" id="PS51473"/>
    </source>
</evidence>
<organism evidence="7 8">
    <name type="scientific">Carnegiea gigantea</name>
    <dbReference type="NCBI Taxonomy" id="171969"/>
    <lineage>
        <taxon>Eukaryota</taxon>
        <taxon>Viridiplantae</taxon>
        <taxon>Streptophyta</taxon>
        <taxon>Embryophyta</taxon>
        <taxon>Tracheophyta</taxon>
        <taxon>Spermatophyta</taxon>
        <taxon>Magnoliopsida</taxon>
        <taxon>eudicotyledons</taxon>
        <taxon>Gunneridae</taxon>
        <taxon>Pentapetalae</taxon>
        <taxon>Caryophyllales</taxon>
        <taxon>Cactineae</taxon>
        <taxon>Cactaceae</taxon>
        <taxon>Cactoideae</taxon>
        <taxon>Echinocereeae</taxon>
        <taxon>Carnegiea</taxon>
    </lineage>
</organism>
<keyword evidence="4" id="KW-0677">Repeat</keyword>
<dbReference type="PANTHER" id="PTHR32411:SF55">
    <property type="entry name" value="CYSTEINE-RICH REPEAT SECRETORY PROTEIN 55"/>
    <property type="match status" value="1"/>
</dbReference>
<evidence type="ECO:0000256" key="1">
    <source>
        <dbReference type="ARBA" id="ARBA00004613"/>
    </source>
</evidence>
<name>A0A9Q1KYA2_9CARY</name>
<comment type="similarity">
    <text evidence="5">Belongs to the cysteine-rich repeat secretory protein family.</text>
</comment>
<feature type="domain" description="Gnk2-homologous" evidence="6">
    <location>
        <begin position="44"/>
        <end position="149"/>
    </location>
</feature>